<comment type="caution">
    <text evidence="2">The sequence shown here is derived from an EMBL/GenBank/DDBJ whole genome shotgun (WGS) entry which is preliminary data.</text>
</comment>
<organism evidence="2">
    <name type="scientific">Ignisphaera aggregans</name>
    <dbReference type="NCBI Taxonomy" id="334771"/>
    <lineage>
        <taxon>Archaea</taxon>
        <taxon>Thermoproteota</taxon>
        <taxon>Thermoprotei</taxon>
        <taxon>Desulfurococcales</taxon>
        <taxon>Desulfurococcaceae</taxon>
        <taxon>Ignisphaera</taxon>
    </lineage>
</organism>
<evidence type="ECO:0000313" key="2">
    <source>
        <dbReference type="EMBL" id="HGQ63848.1"/>
    </source>
</evidence>
<evidence type="ECO:0000313" key="1">
    <source>
        <dbReference type="EMBL" id="HGQ36137.1"/>
    </source>
</evidence>
<accession>A0A7C4NLZ3</accession>
<name>A0A7C4NLZ3_9CREN</name>
<gene>
    <name evidence="2" type="ORF">ENU08_01205</name>
    <name evidence="1" type="ORF">ENU41_05600</name>
</gene>
<protein>
    <submittedName>
        <fullName evidence="2">DUF2139 domain-containing protein</fullName>
    </submittedName>
</protein>
<proteinExistence type="predicted"/>
<dbReference type="AlphaFoldDB" id="A0A7C4NLZ3"/>
<dbReference type="EMBL" id="DTCK01000036">
    <property type="protein sequence ID" value="HGQ36137.1"/>
    <property type="molecule type" value="Genomic_DNA"/>
</dbReference>
<dbReference type="InterPro" id="IPR016675">
    <property type="entry name" value="UCP016666"/>
</dbReference>
<reference evidence="2" key="1">
    <citation type="journal article" date="2020" name="mSystems">
        <title>Genome- and Community-Level Interaction Insights into Carbon Utilization and Element Cycling Functions of Hydrothermarchaeota in Hydrothermal Sediment.</title>
        <authorList>
            <person name="Zhou Z."/>
            <person name="Liu Y."/>
            <person name="Xu W."/>
            <person name="Pan J."/>
            <person name="Luo Z.H."/>
            <person name="Li M."/>
        </authorList>
    </citation>
    <scope>NUCLEOTIDE SEQUENCE [LARGE SCALE GENOMIC DNA]</scope>
    <source>
        <strain evidence="2">SpSt-637</strain>
        <strain evidence="1">SpSt-667</strain>
    </source>
</reference>
<sequence>MVGLLGYLDSMVFPPRFGPEWGSGGIFGLKYYKGVLYFTLAFEAVANFTTDHGVKKYSFDLVGPSPRSGGDTYNAVEAVDEYIYFGGWVHSPAIYVGRETIGAQISFKNKFSHVHAYNVYEDEVKLLWKEGLEHEMEWVGEVSEIIYDPINDRLLFARGDGMVNLGVYQINRRGGDYKKLSDFPAQKGSYFYDHVCFDMFKDWVNGVVGIQCVDLVENKIRYLELGDIRKRSLDSGDAILRLTGVATSAYGRFFTFIRGGILIGNPIDETIEPISFYRLFDFGYAAYSPRRTMAKTFAGGILTAFNSYSEAIIKPTNEYEVLLARSSNTIVGPSVLLYIAPPTVKIIATLGARITGFEIVEDKIVLAYNNMANTFRYDATPIDAGFRGFMVLDHDIVHREPPPVRFNIKGFQVGCRTFGGIPLTGYKEPTMKILSNKNNKLYVYEYDLSLPPTEAQQTTYSLTKGVNIVELKNYKNSIVSFRLDEEDPQAIIKIDLI</sequence>
<dbReference type="Pfam" id="PF09910">
    <property type="entry name" value="DUF2139"/>
    <property type="match status" value="1"/>
</dbReference>
<dbReference type="EMBL" id="DTBD01000008">
    <property type="protein sequence ID" value="HGQ63848.1"/>
    <property type="molecule type" value="Genomic_DNA"/>
</dbReference>